<dbReference type="EMBL" id="HBIZ01023951">
    <property type="protein sequence ID" value="CAE0762528.1"/>
    <property type="molecule type" value="Transcribed_RNA"/>
</dbReference>
<reference evidence="1" key="1">
    <citation type="submission" date="2021-01" db="EMBL/GenBank/DDBJ databases">
        <authorList>
            <person name="Corre E."/>
            <person name="Pelletier E."/>
            <person name="Niang G."/>
            <person name="Scheremetjew M."/>
            <person name="Finn R."/>
            <person name="Kale V."/>
            <person name="Holt S."/>
            <person name="Cochrane G."/>
            <person name="Meng A."/>
            <person name="Brown T."/>
            <person name="Cohen L."/>
        </authorList>
    </citation>
    <scope>NUCLEOTIDE SEQUENCE</scope>
    <source>
        <strain evidence="1">CCMP645</strain>
    </source>
</reference>
<accession>A0A7S4EYY2</accession>
<dbReference type="AlphaFoldDB" id="A0A7S4EYY2"/>
<sequence>MCKRTQRFYGLAEVLPYSHSHARTRNGSRIHRGIISQIQLQNITPTPLSPSASASIHTYSQAVKIARVRVSSRMHMVERKHARPHRARHTHAHMRAHYTHAHMMNTQSHTACTRSCTHAN</sequence>
<gene>
    <name evidence="1" type="ORF">PCAR00345_LOCUS15140</name>
</gene>
<proteinExistence type="predicted"/>
<name>A0A7S4EYY2_CHRCT</name>
<protein>
    <submittedName>
        <fullName evidence="1">Uncharacterized protein</fullName>
    </submittedName>
</protein>
<evidence type="ECO:0000313" key="1">
    <source>
        <dbReference type="EMBL" id="CAE0762528.1"/>
    </source>
</evidence>
<organism evidence="1">
    <name type="scientific">Chrysotila carterae</name>
    <name type="common">Marine alga</name>
    <name type="synonym">Syracosphaera carterae</name>
    <dbReference type="NCBI Taxonomy" id="13221"/>
    <lineage>
        <taxon>Eukaryota</taxon>
        <taxon>Haptista</taxon>
        <taxon>Haptophyta</taxon>
        <taxon>Prymnesiophyceae</taxon>
        <taxon>Isochrysidales</taxon>
        <taxon>Isochrysidaceae</taxon>
        <taxon>Chrysotila</taxon>
    </lineage>
</organism>